<dbReference type="SUPFAM" id="SSF49854">
    <property type="entry name" value="Spermadhesin, CUB domain"/>
    <property type="match status" value="1"/>
</dbReference>
<name>A0AAV2R5V2_MEGNR</name>
<comment type="caution">
    <text evidence="5">The sequence shown here is derived from an EMBL/GenBank/DDBJ whole genome shotgun (WGS) entry which is preliminary data.</text>
</comment>
<dbReference type="Pfam" id="PF00431">
    <property type="entry name" value="CUB"/>
    <property type="match status" value="1"/>
</dbReference>
<evidence type="ECO:0000259" key="4">
    <source>
        <dbReference type="PROSITE" id="PS01180"/>
    </source>
</evidence>
<comment type="caution">
    <text evidence="2">Lacks conserved residue(s) required for the propagation of feature annotation.</text>
</comment>
<dbReference type="PROSITE" id="PS01180">
    <property type="entry name" value="CUB"/>
    <property type="match status" value="1"/>
</dbReference>
<dbReference type="SMART" id="SM00042">
    <property type="entry name" value="CUB"/>
    <property type="match status" value="1"/>
</dbReference>
<dbReference type="InterPro" id="IPR000859">
    <property type="entry name" value="CUB_dom"/>
</dbReference>
<evidence type="ECO:0000256" key="1">
    <source>
        <dbReference type="ARBA" id="ARBA00023157"/>
    </source>
</evidence>
<dbReference type="PANTHER" id="PTHR46908">
    <property type="entry name" value="CUBILIN-LIKE PROTEIN"/>
    <property type="match status" value="1"/>
</dbReference>
<keyword evidence="6" id="KW-1185">Reference proteome</keyword>
<keyword evidence="3" id="KW-0732">Signal</keyword>
<evidence type="ECO:0000256" key="3">
    <source>
        <dbReference type="SAM" id="SignalP"/>
    </source>
</evidence>
<dbReference type="PANTHER" id="PTHR46908:SF4">
    <property type="entry name" value="TUMOR NECROSIS FACTOR-INDUCIBLE GENE 6 PROTEIN"/>
    <property type="match status" value="1"/>
</dbReference>
<protein>
    <recommendedName>
        <fullName evidence="4">CUB domain-containing protein</fullName>
    </recommendedName>
</protein>
<gene>
    <name evidence="5" type="ORF">MNOR_LOCUS19384</name>
</gene>
<dbReference type="Proteomes" id="UP001497623">
    <property type="component" value="Unassembled WGS sequence"/>
</dbReference>
<evidence type="ECO:0000313" key="6">
    <source>
        <dbReference type="Proteomes" id="UP001497623"/>
    </source>
</evidence>
<sequence>MASNLGLILHLAVACLSLACCSVLAYEMGDCGGTFTDLNGFFYSPDYPESYPKSTKCNYKFKTGYPITFDCTAFILQTANNKDICKKDWLRVDDNGEYTKYCGSTGPSGHTTEDTTPILKFKSNAKTQKAGFSCTYTSVVDTTTTTSTTTTTAAATTTEITAELLISAVSLQSSGTCYKTSRSTCGCSVTYEDSEVYSTIVGDYRIVASNGVPNHVYETGQVHANPNDACPHEVYMAVPANPTKGDTFNSYGMGIVGISISGGFLYNHLSSPAGDLAVYNEWESFDTCNGHSDQFCRYHYHEVPVCIAGEGNCTMVGYMRDGFAVHTFCAHETDDRYLKSCYQLNDGEEGSMQNHFTYNATAYSNGDCDLDLANGYTFSDGYAYVFTEDYPYIMMGYYGEELADICYLTES</sequence>
<dbReference type="Pfam" id="PF14240">
    <property type="entry name" value="YHYH"/>
    <property type="match status" value="1"/>
</dbReference>
<reference evidence="5 6" key="1">
    <citation type="submission" date="2024-05" db="EMBL/GenBank/DDBJ databases">
        <authorList>
            <person name="Wallberg A."/>
        </authorList>
    </citation>
    <scope>NUCLEOTIDE SEQUENCE [LARGE SCALE GENOMIC DNA]</scope>
</reference>
<dbReference type="Gene3D" id="2.60.120.290">
    <property type="entry name" value="Spermadhesin, CUB domain"/>
    <property type="match status" value="1"/>
</dbReference>
<feature type="chain" id="PRO_5043920803" description="CUB domain-containing protein" evidence="3">
    <location>
        <begin position="26"/>
        <end position="411"/>
    </location>
</feature>
<feature type="domain" description="CUB" evidence="4">
    <location>
        <begin position="31"/>
        <end position="139"/>
    </location>
</feature>
<proteinExistence type="predicted"/>
<dbReference type="InterPro" id="IPR025924">
    <property type="entry name" value="YHYH_dom"/>
</dbReference>
<evidence type="ECO:0000256" key="2">
    <source>
        <dbReference type="PROSITE-ProRule" id="PRU00059"/>
    </source>
</evidence>
<dbReference type="CDD" id="cd00041">
    <property type="entry name" value="CUB"/>
    <property type="match status" value="1"/>
</dbReference>
<dbReference type="InterPro" id="IPR052129">
    <property type="entry name" value="Spermadhesin-Link_domain"/>
</dbReference>
<organism evidence="5 6">
    <name type="scientific">Meganyctiphanes norvegica</name>
    <name type="common">Northern krill</name>
    <name type="synonym">Thysanopoda norvegica</name>
    <dbReference type="NCBI Taxonomy" id="48144"/>
    <lineage>
        <taxon>Eukaryota</taxon>
        <taxon>Metazoa</taxon>
        <taxon>Ecdysozoa</taxon>
        <taxon>Arthropoda</taxon>
        <taxon>Crustacea</taxon>
        <taxon>Multicrustacea</taxon>
        <taxon>Malacostraca</taxon>
        <taxon>Eumalacostraca</taxon>
        <taxon>Eucarida</taxon>
        <taxon>Euphausiacea</taxon>
        <taxon>Euphausiidae</taxon>
        <taxon>Meganyctiphanes</taxon>
    </lineage>
</organism>
<evidence type="ECO:0000313" key="5">
    <source>
        <dbReference type="EMBL" id="CAL4110319.1"/>
    </source>
</evidence>
<dbReference type="InterPro" id="IPR035914">
    <property type="entry name" value="Sperma_CUB_dom_sf"/>
</dbReference>
<feature type="disulfide bond" evidence="2">
    <location>
        <begin position="85"/>
        <end position="102"/>
    </location>
</feature>
<accession>A0AAV2R5V2</accession>
<dbReference type="AlphaFoldDB" id="A0AAV2R5V2"/>
<keyword evidence="1 2" id="KW-1015">Disulfide bond</keyword>
<dbReference type="EMBL" id="CAXKWB010014363">
    <property type="protein sequence ID" value="CAL4110319.1"/>
    <property type="molecule type" value="Genomic_DNA"/>
</dbReference>
<feature type="signal peptide" evidence="3">
    <location>
        <begin position="1"/>
        <end position="25"/>
    </location>
</feature>